<dbReference type="SUPFAM" id="SSF52833">
    <property type="entry name" value="Thioredoxin-like"/>
    <property type="match status" value="1"/>
</dbReference>
<dbReference type="GO" id="GO:0017004">
    <property type="term" value="P:cytochrome complex assembly"/>
    <property type="evidence" value="ECO:0007669"/>
    <property type="project" value="UniProtKB-KW"/>
</dbReference>
<evidence type="ECO:0000256" key="3">
    <source>
        <dbReference type="ARBA" id="ARBA00023157"/>
    </source>
</evidence>
<evidence type="ECO:0000313" key="8">
    <source>
        <dbReference type="Proteomes" id="UP000321436"/>
    </source>
</evidence>
<evidence type="ECO:0000256" key="2">
    <source>
        <dbReference type="ARBA" id="ARBA00022748"/>
    </source>
</evidence>
<dbReference type="RefSeq" id="WP_146866276.1">
    <property type="nucleotide sequence ID" value="NZ_BKAU01000005.1"/>
</dbReference>
<feature type="chain" id="PRO_5021825987" description="Thioredoxin domain-containing protein" evidence="5">
    <location>
        <begin position="26"/>
        <end position="449"/>
    </location>
</feature>
<evidence type="ECO:0000259" key="6">
    <source>
        <dbReference type="PROSITE" id="PS51352"/>
    </source>
</evidence>
<sequence>MRKFHAASAILLVWMQIFLCSPVNGQQQLNVGDTLPDLVFPHMYNYTGDTLRLSDLAGKPVIFDFWSTSCSACLASFSHMDELRQQFGDKVQFIMVNKELKSNHTFGPARTHQLFERRSQLHKPAIPFITQDSSLSNLIRPLGLPCIVWMDSNRVIRHISSRINAPNVQRMLDGKAVEIEPYRGRQRYVKTLFDPQYEEYVGYHSYFSRYITGVNPGGGQQAISVSHNTIPMLFQLAYGEPDANGRSKYPFHRIGRMILEVKDSTPYFQPEEKALRYEWGRRNIYAYALNLPPSKLHRKYKYMQQDLERFFDLSAHVEKRYVKCIVMRKADGRDRLATRGGEQQLGSFSTGTISADDNFREEEVFRNTPFGMFASRLANYVEYQLKYPFVDATGYSGNIDLKLKGTVIRNPGIENLRKALKPYGLELSVEPYELEVLVVRENDLSGLPE</sequence>
<dbReference type="PANTHER" id="PTHR42852:SF6">
    <property type="entry name" value="THIOL:DISULFIDE INTERCHANGE PROTEIN DSBE"/>
    <property type="match status" value="1"/>
</dbReference>
<dbReference type="GO" id="GO:0030313">
    <property type="term" value="C:cell envelope"/>
    <property type="evidence" value="ECO:0007669"/>
    <property type="project" value="UniProtKB-SubCell"/>
</dbReference>
<dbReference type="InterPro" id="IPR000866">
    <property type="entry name" value="AhpC/TSA"/>
</dbReference>
<feature type="signal peptide" evidence="5">
    <location>
        <begin position="1"/>
        <end position="25"/>
    </location>
</feature>
<dbReference type="InterPro" id="IPR036249">
    <property type="entry name" value="Thioredoxin-like_sf"/>
</dbReference>
<evidence type="ECO:0000256" key="4">
    <source>
        <dbReference type="ARBA" id="ARBA00023284"/>
    </source>
</evidence>
<dbReference type="GO" id="GO:0016491">
    <property type="term" value="F:oxidoreductase activity"/>
    <property type="evidence" value="ECO:0007669"/>
    <property type="project" value="InterPro"/>
</dbReference>
<protein>
    <recommendedName>
        <fullName evidence="6">Thioredoxin domain-containing protein</fullName>
    </recommendedName>
</protein>
<dbReference type="PROSITE" id="PS51352">
    <property type="entry name" value="THIOREDOXIN_2"/>
    <property type="match status" value="1"/>
</dbReference>
<keyword evidence="5" id="KW-0732">Signal</keyword>
<organism evidence="7 8">
    <name type="scientific">Chitinophaga cymbidii</name>
    <dbReference type="NCBI Taxonomy" id="1096750"/>
    <lineage>
        <taxon>Bacteria</taxon>
        <taxon>Pseudomonadati</taxon>
        <taxon>Bacteroidota</taxon>
        <taxon>Chitinophagia</taxon>
        <taxon>Chitinophagales</taxon>
        <taxon>Chitinophagaceae</taxon>
        <taxon>Chitinophaga</taxon>
    </lineage>
</organism>
<comment type="caution">
    <text evidence="7">The sequence shown here is derived from an EMBL/GenBank/DDBJ whole genome shotgun (WGS) entry which is preliminary data.</text>
</comment>
<evidence type="ECO:0000256" key="5">
    <source>
        <dbReference type="SAM" id="SignalP"/>
    </source>
</evidence>
<keyword evidence="4" id="KW-0676">Redox-active center</keyword>
<keyword evidence="3" id="KW-1015">Disulfide bond</keyword>
<dbReference type="AlphaFoldDB" id="A0A512RQU2"/>
<name>A0A512RQU2_9BACT</name>
<dbReference type="PANTHER" id="PTHR42852">
    <property type="entry name" value="THIOL:DISULFIDE INTERCHANGE PROTEIN DSBE"/>
    <property type="match status" value="1"/>
</dbReference>
<accession>A0A512RQU2</accession>
<reference evidence="7 8" key="1">
    <citation type="submission" date="2019-07" db="EMBL/GenBank/DDBJ databases">
        <title>Whole genome shotgun sequence of Chitinophaga cymbidii NBRC 109752.</title>
        <authorList>
            <person name="Hosoyama A."/>
            <person name="Uohara A."/>
            <person name="Ohji S."/>
            <person name="Ichikawa N."/>
        </authorList>
    </citation>
    <scope>NUCLEOTIDE SEQUENCE [LARGE SCALE GENOMIC DNA]</scope>
    <source>
        <strain evidence="7 8">NBRC 109752</strain>
    </source>
</reference>
<dbReference type="Pfam" id="PF12543">
    <property type="entry name" value="DUF3738"/>
    <property type="match status" value="1"/>
</dbReference>
<dbReference type="InterPro" id="IPR013766">
    <property type="entry name" value="Thioredoxin_domain"/>
</dbReference>
<dbReference type="InterPro" id="IPR050553">
    <property type="entry name" value="Thioredoxin_ResA/DsbE_sf"/>
</dbReference>
<comment type="subcellular location">
    <subcellularLocation>
        <location evidence="1">Cell envelope</location>
    </subcellularLocation>
</comment>
<evidence type="ECO:0000313" key="7">
    <source>
        <dbReference type="EMBL" id="GEP98083.1"/>
    </source>
</evidence>
<dbReference type="Gene3D" id="3.40.30.10">
    <property type="entry name" value="Glutaredoxin"/>
    <property type="match status" value="1"/>
</dbReference>
<keyword evidence="8" id="KW-1185">Reference proteome</keyword>
<proteinExistence type="predicted"/>
<dbReference type="Proteomes" id="UP000321436">
    <property type="component" value="Unassembled WGS sequence"/>
</dbReference>
<dbReference type="CDD" id="cd02966">
    <property type="entry name" value="TlpA_like_family"/>
    <property type="match status" value="1"/>
</dbReference>
<gene>
    <name evidence="7" type="ORF">CCY01nite_43430</name>
</gene>
<dbReference type="InterPro" id="IPR017801">
    <property type="entry name" value="DUF3738"/>
</dbReference>
<dbReference type="GO" id="GO:0016209">
    <property type="term" value="F:antioxidant activity"/>
    <property type="evidence" value="ECO:0007669"/>
    <property type="project" value="InterPro"/>
</dbReference>
<evidence type="ECO:0000256" key="1">
    <source>
        <dbReference type="ARBA" id="ARBA00004196"/>
    </source>
</evidence>
<keyword evidence="2" id="KW-0201">Cytochrome c-type biogenesis</keyword>
<dbReference type="OrthoDB" id="793244at2"/>
<dbReference type="EMBL" id="BKAU01000005">
    <property type="protein sequence ID" value="GEP98083.1"/>
    <property type="molecule type" value="Genomic_DNA"/>
</dbReference>
<dbReference type="Pfam" id="PF00578">
    <property type="entry name" value="AhpC-TSA"/>
    <property type="match status" value="1"/>
</dbReference>
<feature type="domain" description="Thioredoxin" evidence="6">
    <location>
        <begin position="29"/>
        <end position="177"/>
    </location>
</feature>